<feature type="non-terminal residue" evidence="1">
    <location>
        <position position="93"/>
    </location>
</feature>
<evidence type="ECO:0000313" key="1">
    <source>
        <dbReference type="EMBL" id="AAF18483.1"/>
    </source>
</evidence>
<organism evidence="1">
    <name type="scientific">Phytophthora capsici</name>
    <dbReference type="NCBI Taxonomy" id="4784"/>
    <lineage>
        <taxon>Eukaryota</taxon>
        <taxon>Sar</taxon>
        <taxon>Stramenopiles</taxon>
        <taxon>Oomycota</taxon>
        <taxon>Peronosporomycetes</taxon>
        <taxon>Peronosporales</taxon>
        <taxon>Peronosporaceae</taxon>
        <taxon>Phytophthora</taxon>
    </lineage>
</organism>
<dbReference type="EMBL" id="AF212434">
    <property type="protein sequence ID" value="AAF18483.1"/>
    <property type="molecule type" value="mRNA"/>
</dbReference>
<proteinExistence type="evidence at transcript level"/>
<protein>
    <submittedName>
        <fullName evidence="1">Elicitin-like protein</fullName>
    </submittedName>
</protein>
<dbReference type="AlphaFoldDB" id="Q9SDN8"/>
<sequence length="93" mass="11050">TQQTAAYKAMASLNIFLLEYKRFSVGSDRHLLLYCLSASRTDIWLLYIVYTRPKVQQWSVMIDSDVVCRWVSKQILVNLVRLVQIRWFVSRSY</sequence>
<feature type="non-terminal residue" evidence="1">
    <location>
        <position position="1"/>
    </location>
</feature>
<name>Q9SDN8_PHYCP</name>
<reference evidence="1" key="1">
    <citation type="submission" date="1999-12" db="EMBL/GenBank/DDBJ databases">
        <title>Detection and identification of additional gene products induced by the interaction between Phytophthora capsici and its host, Capsicum annuum.</title>
        <authorList>
            <person name="Bailey A.M."/>
        </authorList>
    </citation>
    <scope>NUCLEOTIDE SEQUENCE</scope>
    <source>
        <strain evidence="1">P1314-T1</strain>
    </source>
</reference>
<accession>Q9SDN8</accession>